<dbReference type="CDD" id="cd08829">
    <property type="entry name" value="SPFH_paraslipin"/>
    <property type="match status" value="1"/>
</dbReference>
<dbReference type="GO" id="GO:0098552">
    <property type="term" value="C:side of membrane"/>
    <property type="evidence" value="ECO:0007669"/>
    <property type="project" value="UniProtKB-ARBA"/>
</dbReference>
<evidence type="ECO:0000256" key="3">
    <source>
        <dbReference type="SAM" id="Phobius"/>
    </source>
</evidence>
<dbReference type="SMART" id="SM00244">
    <property type="entry name" value="PHB"/>
    <property type="match status" value="1"/>
</dbReference>
<accession>A0A396ZAA4</accession>
<dbReference type="PANTHER" id="PTHR43327">
    <property type="entry name" value="STOMATIN-LIKE PROTEIN 2, MITOCHONDRIAL"/>
    <property type="match status" value="1"/>
</dbReference>
<keyword evidence="3" id="KW-0812">Transmembrane</keyword>
<protein>
    <submittedName>
        <fullName evidence="5">Paraslipin</fullName>
    </submittedName>
</protein>
<dbReference type="InterPro" id="IPR050710">
    <property type="entry name" value="Band7/mec-2_domain"/>
</dbReference>
<gene>
    <name evidence="5" type="ORF">DLM75_09415</name>
</gene>
<dbReference type="GO" id="GO:0005886">
    <property type="term" value="C:plasma membrane"/>
    <property type="evidence" value="ECO:0007669"/>
    <property type="project" value="UniProtKB-ARBA"/>
</dbReference>
<dbReference type="PRINTS" id="PR00721">
    <property type="entry name" value="STOMATIN"/>
</dbReference>
<dbReference type="Pfam" id="PF16200">
    <property type="entry name" value="Band_7_C"/>
    <property type="match status" value="1"/>
</dbReference>
<comment type="similarity">
    <text evidence="2">Belongs to the band 7/mec-2 family.</text>
</comment>
<evidence type="ECO:0000313" key="6">
    <source>
        <dbReference type="Proteomes" id="UP000265798"/>
    </source>
</evidence>
<dbReference type="FunFam" id="3.30.479.30:FF:000004">
    <property type="entry name" value="Putative membrane protease family, stomatin"/>
    <property type="match status" value="1"/>
</dbReference>
<keyword evidence="3" id="KW-1133">Transmembrane helix</keyword>
<dbReference type="Proteomes" id="UP000265798">
    <property type="component" value="Unassembled WGS sequence"/>
</dbReference>
<dbReference type="InterPro" id="IPR001107">
    <property type="entry name" value="Band_7"/>
</dbReference>
<evidence type="ECO:0000259" key="4">
    <source>
        <dbReference type="SMART" id="SM00244"/>
    </source>
</evidence>
<evidence type="ECO:0000256" key="1">
    <source>
        <dbReference type="ARBA" id="ARBA00004167"/>
    </source>
</evidence>
<comment type="subcellular location">
    <subcellularLocation>
        <location evidence="1">Membrane</location>
        <topology evidence="1">Single-pass membrane protein</topology>
    </subcellularLocation>
</comment>
<dbReference type="AlphaFoldDB" id="A0A396ZAA4"/>
<feature type="transmembrane region" description="Helical" evidence="3">
    <location>
        <begin position="6"/>
        <end position="24"/>
    </location>
</feature>
<name>A0A396ZAA4_9LEPT</name>
<organism evidence="5 6">
    <name type="scientific">Leptospira stimsonii</name>
    <dbReference type="NCBI Taxonomy" id="2202203"/>
    <lineage>
        <taxon>Bacteria</taxon>
        <taxon>Pseudomonadati</taxon>
        <taxon>Spirochaetota</taxon>
        <taxon>Spirochaetia</taxon>
        <taxon>Leptospirales</taxon>
        <taxon>Leptospiraceae</taxon>
        <taxon>Leptospira</taxon>
    </lineage>
</organism>
<dbReference type="SUPFAM" id="SSF117892">
    <property type="entry name" value="Band 7/SPFH domain"/>
    <property type="match status" value="1"/>
</dbReference>
<dbReference type="OrthoDB" id="9809197at2"/>
<comment type="caution">
    <text evidence="5">The sequence shown here is derived from an EMBL/GenBank/DDBJ whole genome shotgun (WGS) entry which is preliminary data.</text>
</comment>
<dbReference type="EMBL" id="QHCT01000002">
    <property type="protein sequence ID" value="RHX90617.1"/>
    <property type="molecule type" value="Genomic_DNA"/>
</dbReference>
<dbReference type="Pfam" id="PF01145">
    <property type="entry name" value="Band_7"/>
    <property type="match status" value="1"/>
</dbReference>
<evidence type="ECO:0000256" key="2">
    <source>
        <dbReference type="ARBA" id="ARBA00008164"/>
    </source>
</evidence>
<sequence>MFFESAQNTFVTIFWTLFGIYFAYKLYRSIRIVSAQDCIVVEKFGKYSRTLHAGLHLLWPFIERDAYYHTLKEQATDVPPQTCITKDNVKVEMDGILYLKVLDPHKASYGINDYQFASSQLAQTTMRAIIGTMDLDVTFETRDAINSKILEVLDLATESWGIKVNRYEIVNITPPKSILEAMEKEKKAQITKKAQISLSEGDRDARINRSLGFKEEAINKSEGEKQKRINEAEGVAKEVEAIAVATAKGIELLAQSINSKGGKDAVKLRIGQKFIKEFEKISGKKTEIVLPMNLTNFRSILNSVLGTADSPSTKGQEG</sequence>
<reference evidence="6" key="1">
    <citation type="submission" date="2018-05" db="EMBL/GenBank/DDBJ databases">
        <title>Leptospira yasudae sp. nov. and Leptospira stimsonii sp. nov., two pathogenic species of the genus Leptospira isolated from environmental sources.</title>
        <authorList>
            <person name="Casanovas-Massana A."/>
            <person name="Hamond C."/>
            <person name="Santos L.A."/>
            <person name="Hacker K.P."/>
            <person name="Balassiano I."/>
            <person name="Medeiros M.A."/>
            <person name="Reis M.G."/>
            <person name="Ko A.I."/>
            <person name="Wunder E.A."/>
        </authorList>
    </citation>
    <scope>NUCLEOTIDE SEQUENCE [LARGE SCALE GENOMIC DNA]</scope>
    <source>
        <strain evidence="6">Yale</strain>
    </source>
</reference>
<dbReference type="InterPro" id="IPR032435">
    <property type="entry name" value="STML2-like_C"/>
</dbReference>
<feature type="domain" description="Band 7" evidence="4">
    <location>
        <begin position="28"/>
        <end position="186"/>
    </location>
</feature>
<dbReference type="PANTHER" id="PTHR43327:SF10">
    <property type="entry name" value="STOMATIN-LIKE PROTEIN 2, MITOCHONDRIAL"/>
    <property type="match status" value="1"/>
</dbReference>
<proteinExistence type="inferred from homology"/>
<dbReference type="Gene3D" id="3.30.479.30">
    <property type="entry name" value="Band 7 domain"/>
    <property type="match status" value="1"/>
</dbReference>
<evidence type="ECO:0000313" key="5">
    <source>
        <dbReference type="EMBL" id="RHX90617.1"/>
    </source>
</evidence>
<dbReference type="RefSeq" id="WP_118968264.1">
    <property type="nucleotide sequence ID" value="NZ_QHCT01000002.1"/>
</dbReference>
<dbReference type="InterPro" id="IPR036013">
    <property type="entry name" value="Band_7/SPFH_dom_sf"/>
</dbReference>
<dbReference type="InterPro" id="IPR001972">
    <property type="entry name" value="Stomatin_HflK_fam"/>
</dbReference>
<keyword evidence="3" id="KW-0472">Membrane</keyword>